<evidence type="ECO:0000256" key="1">
    <source>
        <dbReference type="SAM" id="MobiDB-lite"/>
    </source>
</evidence>
<feature type="region of interest" description="Disordered" evidence="1">
    <location>
        <begin position="1"/>
        <end position="45"/>
    </location>
</feature>
<feature type="compositionally biased region" description="Low complexity" evidence="1">
    <location>
        <begin position="17"/>
        <end position="27"/>
    </location>
</feature>
<proteinExistence type="predicted"/>
<sequence length="45" mass="5139">MPLPRAEHTPVPTWHPTDSTDSTDSTDAPTHRRTTDRNNQITRAR</sequence>
<accession>A0ABT0UPX2</accession>
<keyword evidence="3" id="KW-1185">Reference proteome</keyword>
<name>A0ABT0UPX2_9ACTN</name>
<dbReference type="EMBL" id="JAMQAW010000025">
    <property type="protein sequence ID" value="MCM2390509.1"/>
    <property type="molecule type" value="Genomic_DNA"/>
</dbReference>
<gene>
    <name evidence="2" type="ORF">NBG84_19785</name>
</gene>
<evidence type="ECO:0000313" key="3">
    <source>
        <dbReference type="Proteomes" id="UP001431429"/>
    </source>
</evidence>
<dbReference type="RefSeq" id="WP_250920851.1">
    <property type="nucleotide sequence ID" value="NZ_JAMQAW010000025.1"/>
</dbReference>
<dbReference type="Proteomes" id="UP001431429">
    <property type="component" value="Unassembled WGS sequence"/>
</dbReference>
<protein>
    <submittedName>
        <fullName evidence="2">Uncharacterized protein</fullName>
    </submittedName>
</protein>
<evidence type="ECO:0000313" key="2">
    <source>
        <dbReference type="EMBL" id="MCM2390509.1"/>
    </source>
</evidence>
<organism evidence="2 3">
    <name type="scientific">Streptomyces albipurpureus</name>
    <dbReference type="NCBI Taxonomy" id="2897419"/>
    <lineage>
        <taxon>Bacteria</taxon>
        <taxon>Bacillati</taxon>
        <taxon>Actinomycetota</taxon>
        <taxon>Actinomycetes</taxon>
        <taxon>Kitasatosporales</taxon>
        <taxon>Streptomycetaceae</taxon>
        <taxon>Streptomyces</taxon>
    </lineage>
</organism>
<comment type="caution">
    <text evidence="2">The sequence shown here is derived from an EMBL/GenBank/DDBJ whole genome shotgun (WGS) entry which is preliminary data.</text>
</comment>
<reference evidence="2" key="1">
    <citation type="submission" date="2022-06" db="EMBL/GenBank/DDBJ databases">
        <title>Genome public.</title>
        <authorList>
            <person name="Sun Q."/>
        </authorList>
    </citation>
    <scope>NUCLEOTIDE SEQUENCE</scope>
    <source>
        <strain evidence="2">CWNU-1</strain>
    </source>
</reference>